<comment type="subcellular location">
    <subcellularLocation>
        <location evidence="1">Endoplasmic reticulum membrane</location>
        <topology evidence="1">Single-pass membrane protein</topology>
    </subcellularLocation>
</comment>
<evidence type="ECO:0000256" key="5">
    <source>
        <dbReference type="ARBA" id="ARBA00022982"/>
    </source>
</evidence>
<dbReference type="EMBL" id="KK120266">
    <property type="protein sequence ID" value="KFM77898.1"/>
    <property type="molecule type" value="Genomic_DNA"/>
</dbReference>
<dbReference type="Gene3D" id="3.40.30.10">
    <property type="entry name" value="Glutaredoxin"/>
    <property type="match status" value="1"/>
</dbReference>
<keyword evidence="10" id="KW-0812">Transmembrane</keyword>
<dbReference type="AlphaFoldDB" id="A0A087UKK9"/>
<keyword evidence="8" id="KW-0676">Redox-active center</keyword>
<dbReference type="GO" id="GO:0015036">
    <property type="term" value="F:disulfide oxidoreductase activity"/>
    <property type="evidence" value="ECO:0007669"/>
    <property type="project" value="TreeGrafter"/>
</dbReference>
<keyword evidence="3 9" id="KW-0732">Signal</keyword>
<evidence type="ECO:0000313" key="11">
    <source>
        <dbReference type="Proteomes" id="UP000054359"/>
    </source>
</evidence>
<reference evidence="10 11" key="1">
    <citation type="submission" date="2013-11" db="EMBL/GenBank/DDBJ databases">
        <title>Genome sequencing of Stegodyphus mimosarum.</title>
        <authorList>
            <person name="Bechsgaard J."/>
        </authorList>
    </citation>
    <scope>NUCLEOTIDE SEQUENCE [LARGE SCALE GENOMIC DNA]</scope>
</reference>
<keyword evidence="4" id="KW-0256">Endoplasmic reticulum</keyword>
<gene>
    <name evidence="10" type="ORF">X975_09682</name>
</gene>
<dbReference type="STRING" id="407821.A0A087UKK9"/>
<evidence type="ECO:0000256" key="1">
    <source>
        <dbReference type="ARBA" id="ARBA00004389"/>
    </source>
</evidence>
<keyword evidence="5" id="KW-0249">Electron transport</keyword>
<keyword evidence="2" id="KW-0813">Transport</keyword>
<evidence type="ECO:0000256" key="2">
    <source>
        <dbReference type="ARBA" id="ARBA00022448"/>
    </source>
</evidence>
<dbReference type="PANTHER" id="PTHR46107">
    <property type="entry name" value="DUMPY: SHORTER THAN WILD-TYPE"/>
    <property type="match status" value="1"/>
</dbReference>
<evidence type="ECO:0000256" key="8">
    <source>
        <dbReference type="ARBA" id="ARBA00023284"/>
    </source>
</evidence>
<name>A0A087UKK9_STEMI</name>
<accession>A0A087UKK9</accession>
<dbReference type="PANTHER" id="PTHR46107:SF3">
    <property type="entry name" value="THIOREDOXIN DOMAIN-CONTAINING PROTEIN"/>
    <property type="match status" value="1"/>
</dbReference>
<protein>
    <submittedName>
        <fullName evidence="10">Thioredoxin-related transmembrane protein 1</fullName>
    </submittedName>
</protein>
<proteinExistence type="predicted"/>
<dbReference type="OrthoDB" id="6434674at2759"/>
<evidence type="ECO:0000256" key="6">
    <source>
        <dbReference type="ARBA" id="ARBA00022989"/>
    </source>
</evidence>
<keyword evidence="6" id="KW-0472">Membrane</keyword>
<keyword evidence="11" id="KW-1185">Reference proteome</keyword>
<feature type="signal peptide" evidence="9">
    <location>
        <begin position="1"/>
        <end position="20"/>
    </location>
</feature>
<evidence type="ECO:0000256" key="4">
    <source>
        <dbReference type="ARBA" id="ARBA00022824"/>
    </source>
</evidence>
<dbReference type="SUPFAM" id="SSF52833">
    <property type="entry name" value="Thioredoxin-like"/>
    <property type="match status" value="1"/>
</dbReference>
<dbReference type="Proteomes" id="UP000054359">
    <property type="component" value="Unassembled WGS sequence"/>
</dbReference>
<sequence length="161" mass="18851">MLYKYYSVLCLLIIIVRSHADNAPEKAKELIVELRDEKWDQIQKGQWLVGFFDKDTQESSRLEEDWNVFAVKCKEQNINVARAYSIETPGLHVRFLVTDFPKVFYVKNGVAHEVLKVNRQTLIDLIKDRKWDKLKAVNFLSNPFSIQMSLLSHLFVHAVNL</sequence>
<evidence type="ECO:0000256" key="3">
    <source>
        <dbReference type="ARBA" id="ARBA00022729"/>
    </source>
</evidence>
<evidence type="ECO:0000256" key="7">
    <source>
        <dbReference type="ARBA" id="ARBA00023157"/>
    </source>
</evidence>
<keyword evidence="6" id="KW-1133">Transmembrane helix</keyword>
<keyword evidence="7" id="KW-1015">Disulfide bond</keyword>
<organism evidence="10 11">
    <name type="scientific">Stegodyphus mimosarum</name>
    <name type="common">African social velvet spider</name>
    <dbReference type="NCBI Taxonomy" id="407821"/>
    <lineage>
        <taxon>Eukaryota</taxon>
        <taxon>Metazoa</taxon>
        <taxon>Ecdysozoa</taxon>
        <taxon>Arthropoda</taxon>
        <taxon>Chelicerata</taxon>
        <taxon>Arachnida</taxon>
        <taxon>Araneae</taxon>
        <taxon>Araneomorphae</taxon>
        <taxon>Entelegynae</taxon>
        <taxon>Eresoidea</taxon>
        <taxon>Eresidae</taxon>
        <taxon>Stegodyphus</taxon>
    </lineage>
</organism>
<feature type="chain" id="PRO_5001830592" evidence="9">
    <location>
        <begin position="21"/>
        <end position="161"/>
    </location>
</feature>
<feature type="non-terminal residue" evidence="10">
    <location>
        <position position="161"/>
    </location>
</feature>
<dbReference type="InterPro" id="IPR036249">
    <property type="entry name" value="Thioredoxin-like_sf"/>
</dbReference>
<evidence type="ECO:0000313" key="10">
    <source>
        <dbReference type="EMBL" id="KFM77898.1"/>
    </source>
</evidence>
<dbReference type="OMA" id="AVKCKEQ"/>
<dbReference type="InterPro" id="IPR052454">
    <property type="entry name" value="TMX_domain-containing"/>
</dbReference>
<dbReference type="GO" id="GO:0005789">
    <property type="term" value="C:endoplasmic reticulum membrane"/>
    <property type="evidence" value="ECO:0007669"/>
    <property type="project" value="UniProtKB-SubCell"/>
</dbReference>
<evidence type="ECO:0000256" key="9">
    <source>
        <dbReference type="SAM" id="SignalP"/>
    </source>
</evidence>